<feature type="transmembrane region" description="Helical" evidence="1">
    <location>
        <begin position="6"/>
        <end position="27"/>
    </location>
</feature>
<name>A0ABU9RTU9_9BURK</name>
<feature type="transmembrane region" description="Helical" evidence="1">
    <location>
        <begin position="34"/>
        <end position="55"/>
    </location>
</feature>
<reference evidence="2 3" key="1">
    <citation type="submission" date="2024-01" db="EMBL/GenBank/DDBJ databases">
        <title>The diversity of rhizobia nodulating Mimosa spp. in eleven states of Brazil covering several biomes is determined by host plant, location, and edaphic factors.</title>
        <authorList>
            <person name="Rouws L."/>
            <person name="Barauna A."/>
            <person name="Beukes C."/>
            <person name="De Faria S.M."/>
            <person name="Gross E."/>
            <person name="Dos Reis Junior F.B."/>
            <person name="Simon M."/>
            <person name="Maluk M."/>
            <person name="Odee D.W."/>
            <person name="Kenicer G."/>
            <person name="Young J.P.W."/>
            <person name="Reis V.M."/>
            <person name="Zilli J."/>
            <person name="James E.K."/>
        </authorList>
    </citation>
    <scope>NUCLEOTIDE SEQUENCE [LARGE SCALE GENOMIC DNA]</scope>
    <source>
        <strain evidence="2 3">JPY167</strain>
    </source>
</reference>
<evidence type="ECO:0000256" key="1">
    <source>
        <dbReference type="SAM" id="Phobius"/>
    </source>
</evidence>
<gene>
    <name evidence="2" type="ORF">VSR73_18825</name>
</gene>
<organism evidence="2 3">
    <name type="scientific">Paraburkholderia ferrariae</name>
    <dbReference type="NCBI Taxonomy" id="386056"/>
    <lineage>
        <taxon>Bacteria</taxon>
        <taxon>Pseudomonadati</taxon>
        <taxon>Pseudomonadota</taxon>
        <taxon>Betaproteobacteria</taxon>
        <taxon>Burkholderiales</taxon>
        <taxon>Burkholderiaceae</taxon>
        <taxon>Paraburkholderia</taxon>
    </lineage>
</organism>
<keyword evidence="3" id="KW-1185">Reference proteome</keyword>
<evidence type="ECO:0000313" key="3">
    <source>
        <dbReference type="Proteomes" id="UP001489897"/>
    </source>
</evidence>
<accession>A0ABU9RTU9</accession>
<keyword evidence="1" id="KW-0812">Transmembrane</keyword>
<protein>
    <submittedName>
        <fullName evidence="2">Uncharacterized protein</fullName>
    </submittedName>
</protein>
<keyword evidence="1" id="KW-1133">Transmembrane helix</keyword>
<proteinExistence type="predicted"/>
<comment type="caution">
    <text evidence="2">The sequence shown here is derived from an EMBL/GenBank/DDBJ whole genome shotgun (WGS) entry which is preliminary data.</text>
</comment>
<keyword evidence="1" id="KW-0472">Membrane</keyword>
<dbReference type="RefSeq" id="WP_342947882.1">
    <property type="nucleotide sequence ID" value="NZ_JAYMRV010000005.1"/>
</dbReference>
<evidence type="ECO:0000313" key="2">
    <source>
        <dbReference type="EMBL" id="MEM5423114.1"/>
    </source>
</evidence>
<sequence length="96" mass="10195">MREAPAGIFGAFTAFVAFVAFSAFGFFAALTASAAGFVVADFVVFVVFVVFAGFVDGAADVAFEVAFCDAVLRRSARAEPEDFTMFSLRLARIWAG</sequence>
<dbReference type="Proteomes" id="UP001489897">
    <property type="component" value="Unassembled WGS sequence"/>
</dbReference>
<dbReference type="EMBL" id="JAYMRV010000005">
    <property type="protein sequence ID" value="MEM5423114.1"/>
    <property type="molecule type" value="Genomic_DNA"/>
</dbReference>